<evidence type="ECO:0000256" key="1">
    <source>
        <dbReference type="SAM" id="MobiDB-lite"/>
    </source>
</evidence>
<evidence type="ECO:0000313" key="2">
    <source>
        <dbReference type="EMBL" id="KAJ8418174.1"/>
    </source>
</evidence>
<feature type="region of interest" description="Disordered" evidence="1">
    <location>
        <begin position="56"/>
        <end position="125"/>
    </location>
</feature>
<keyword evidence="3" id="KW-1185">Reference proteome</keyword>
<proteinExistence type="predicted"/>
<feature type="compositionally biased region" description="Polar residues" evidence="1">
    <location>
        <begin position="56"/>
        <end position="73"/>
    </location>
</feature>
<accession>A0AAD7TC16</accession>
<dbReference type="GO" id="GO:0030018">
    <property type="term" value="C:Z disc"/>
    <property type="evidence" value="ECO:0007669"/>
    <property type="project" value="TreeGrafter"/>
</dbReference>
<name>A0AAD7TC16_9TELE</name>
<gene>
    <name evidence="2" type="ORF">AAFF_G00138830</name>
</gene>
<organism evidence="2 3">
    <name type="scientific">Aldrovandia affinis</name>
    <dbReference type="NCBI Taxonomy" id="143900"/>
    <lineage>
        <taxon>Eukaryota</taxon>
        <taxon>Metazoa</taxon>
        <taxon>Chordata</taxon>
        <taxon>Craniata</taxon>
        <taxon>Vertebrata</taxon>
        <taxon>Euteleostomi</taxon>
        <taxon>Actinopterygii</taxon>
        <taxon>Neopterygii</taxon>
        <taxon>Teleostei</taxon>
        <taxon>Notacanthiformes</taxon>
        <taxon>Halosauridae</taxon>
        <taxon>Aldrovandia</taxon>
    </lineage>
</organism>
<dbReference type="InterPro" id="IPR052303">
    <property type="entry name" value="CEFIP"/>
</dbReference>
<dbReference type="PANTHER" id="PTHR33775">
    <property type="entry name" value="CARDIAC-ENRICHED FHL2-INTERACTING PROTEIN-RELATED"/>
    <property type="match status" value="1"/>
</dbReference>
<dbReference type="GO" id="GO:0070886">
    <property type="term" value="P:positive regulation of calcineurin-NFAT signaling cascade"/>
    <property type="evidence" value="ECO:0007669"/>
    <property type="project" value="TreeGrafter"/>
</dbReference>
<evidence type="ECO:0000313" key="3">
    <source>
        <dbReference type="Proteomes" id="UP001221898"/>
    </source>
</evidence>
<protein>
    <submittedName>
        <fullName evidence="2">Uncharacterized protein</fullName>
    </submittedName>
</protein>
<sequence length="125" mass="14260">MSSHDKRHGGHRGSMQGHCRYTDVFSDASFMDETDREVSNLTDRAFRSLCIGRRPFTTTQSVPPHLSSATRLSPMTRKTMTPRRRLPEKPSPSATSSAEEPLERWPLPKRSSIPSRKRRIRNVPS</sequence>
<dbReference type="EMBL" id="JAINUG010000002">
    <property type="protein sequence ID" value="KAJ8418174.1"/>
    <property type="molecule type" value="Genomic_DNA"/>
</dbReference>
<feature type="compositionally biased region" description="Basic residues" evidence="1">
    <location>
        <begin position="115"/>
        <end position="125"/>
    </location>
</feature>
<dbReference type="Proteomes" id="UP001221898">
    <property type="component" value="Unassembled WGS sequence"/>
</dbReference>
<comment type="caution">
    <text evidence="2">The sequence shown here is derived from an EMBL/GenBank/DDBJ whole genome shotgun (WGS) entry which is preliminary data.</text>
</comment>
<dbReference type="AlphaFoldDB" id="A0AAD7TC16"/>
<dbReference type="PANTHER" id="PTHR33775:SF2">
    <property type="entry name" value="CARDIAC-ENRICHED FHL2-INTERACTING PROTEIN"/>
    <property type="match status" value="1"/>
</dbReference>
<reference evidence="2" key="1">
    <citation type="journal article" date="2023" name="Science">
        <title>Genome structures resolve the early diversification of teleost fishes.</title>
        <authorList>
            <person name="Parey E."/>
            <person name="Louis A."/>
            <person name="Montfort J."/>
            <person name="Bouchez O."/>
            <person name="Roques C."/>
            <person name="Iampietro C."/>
            <person name="Lluch J."/>
            <person name="Castinel A."/>
            <person name="Donnadieu C."/>
            <person name="Desvignes T."/>
            <person name="Floi Bucao C."/>
            <person name="Jouanno E."/>
            <person name="Wen M."/>
            <person name="Mejri S."/>
            <person name="Dirks R."/>
            <person name="Jansen H."/>
            <person name="Henkel C."/>
            <person name="Chen W.J."/>
            <person name="Zahm M."/>
            <person name="Cabau C."/>
            <person name="Klopp C."/>
            <person name="Thompson A.W."/>
            <person name="Robinson-Rechavi M."/>
            <person name="Braasch I."/>
            <person name="Lecointre G."/>
            <person name="Bobe J."/>
            <person name="Postlethwait J.H."/>
            <person name="Berthelot C."/>
            <person name="Roest Crollius H."/>
            <person name="Guiguen Y."/>
        </authorList>
    </citation>
    <scope>NUCLEOTIDE SEQUENCE</scope>
    <source>
        <strain evidence="2">NC1722</strain>
    </source>
</reference>